<gene>
    <name evidence="2" type="ORF">I306_06180</name>
</gene>
<feature type="compositionally biased region" description="Low complexity" evidence="1">
    <location>
        <begin position="41"/>
        <end position="62"/>
    </location>
</feature>
<organism evidence="2 3">
    <name type="scientific">Cryptococcus gattii EJB2</name>
    <dbReference type="NCBI Taxonomy" id="1296103"/>
    <lineage>
        <taxon>Eukaryota</taxon>
        <taxon>Fungi</taxon>
        <taxon>Dikarya</taxon>
        <taxon>Basidiomycota</taxon>
        <taxon>Agaricomycotina</taxon>
        <taxon>Tremellomycetes</taxon>
        <taxon>Tremellales</taxon>
        <taxon>Cryptococcaceae</taxon>
        <taxon>Cryptococcus</taxon>
        <taxon>Cryptococcus gattii species complex</taxon>
    </lineage>
</organism>
<feature type="region of interest" description="Disordered" evidence="1">
    <location>
        <begin position="1"/>
        <end position="24"/>
    </location>
</feature>
<proteinExistence type="predicted"/>
<name>A0ABR5BMD5_9TREE</name>
<sequence length="132" mass="14774">MPSGDDTQRLVPSPDCRARQAPARSGRVWKIGNFEFSDLFSQPSRSTQSFQTSTGSSSTTPPHLHPSGLSLSNMSEQDSGSEIRNLQSGMQEMRQTARRMMKEAIMEGEAEIRNWRNGGPNKKRAELIYPLF</sequence>
<accession>A0ABR5BMD5</accession>
<feature type="compositionally biased region" description="Polar residues" evidence="1">
    <location>
        <begin position="69"/>
        <end position="94"/>
    </location>
</feature>
<dbReference type="EMBL" id="KN848771">
    <property type="protein sequence ID" value="KIR76806.1"/>
    <property type="molecule type" value="Genomic_DNA"/>
</dbReference>
<dbReference type="Proteomes" id="UP000054272">
    <property type="component" value="Unassembled WGS sequence"/>
</dbReference>
<reference evidence="2 3" key="1">
    <citation type="submission" date="2015-01" db="EMBL/GenBank/DDBJ databases">
        <title>The Genome Sequence of Cryptococcus gattii EJB2.</title>
        <authorList>
            <consortium name="The Broad Institute Genomics Platform"/>
            <person name="Cuomo C."/>
            <person name="Litvintseva A."/>
            <person name="Chen Y."/>
            <person name="Heitman J."/>
            <person name="Sun S."/>
            <person name="Springer D."/>
            <person name="Dromer F."/>
            <person name="Young S."/>
            <person name="Zeng Q."/>
            <person name="Gargeya S."/>
            <person name="Abouelleil A."/>
            <person name="Alvarado L."/>
            <person name="Chapman S.B."/>
            <person name="Gainer-Dewar J."/>
            <person name="Goldberg J."/>
            <person name="Griggs A."/>
            <person name="Gujja S."/>
            <person name="Hansen M."/>
            <person name="Howarth C."/>
            <person name="Imamovic A."/>
            <person name="Larimer J."/>
            <person name="Murphy C."/>
            <person name="Naylor J."/>
            <person name="Pearson M."/>
            <person name="Priest M."/>
            <person name="Roberts A."/>
            <person name="Saif S."/>
            <person name="Shea T."/>
            <person name="Sykes S."/>
            <person name="Wortman J."/>
            <person name="Nusbaum C."/>
            <person name="Birren B."/>
        </authorList>
    </citation>
    <scope>NUCLEOTIDE SEQUENCE [LARGE SCALE GENOMIC DNA]</scope>
    <source>
        <strain evidence="2 3">EJB2</strain>
    </source>
</reference>
<feature type="region of interest" description="Disordered" evidence="1">
    <location>
        <begin position="40"/>
        <end position="97"/>
    </location>
</feature>
<protein>
    <submittedName>
        <fullName evidence="2">Uncharacterized protein</fullName>
    </submittedName>
</protein>
<keyword evidence="3" id="KW-1185">Reference proteome</keyword>
<evidence type="ECO:0000313" key="3">
    <source>
        <dbReference type="Proteomes" id="UP000054272"/>
    </source>
</evidence>
<evidence type="ECO:0000256" key="1">
    <source>
        <dbReference type="SAM" id="MobiDB-lite"/>
    </source>
</evidence>
<evidence type="ECO:0000313" key="2">
    <source>
        <dbReference type="EMBL" id="KIR76806.1"/>
    </source>
</evidence>